<evidence type="ECO:0000313" key="6">
    <source>
        <dbReference type="EMBL" id="ADP83385.1"/>
    </source>
</evidence>
<dbReference type="InterPro" id="IPR016161">
    <property type="entry name" value="Ald_DH/histidinol_DH"/>
</dbReference>
<dbReference type="EMBL" id="CP002299">
    <property type="protein sequence ID" value="ADP83385.1"/>
    <property type="molecule type" value="Genomic_DNA"/>
</dbReference>
<dbReference type="PROSITE" id="PS00687">
    <property type="entry name" value="ALDEHYDE_DEHYDR_GLU"/>
    <property type="match status" value="1"/>
</dbReference>
<dbReference type="SUPFAM" id="SSF53720">
    <property type="entry name" value="ALDH-like"/>
    <property type="match status" value="1"/>
</dbReference>
<keyword evidence="2 4" id="KW-0560">Oxidoreductase</keyword>
<dbReference type="KEGG" id="fri:FraEuI1c_5398"/>
<dbReference type="Proteomes" id="UP000002484">
    <property type="component" value="Chromosome"/>
</dbReference>
<organism evidence="6 7">
    <name type="scientific">Pseudofrankia inefficax (strain DSM 45817 / CECT 9037 / DDB 130130 / EuI1c)</name>
    <name type="common">Frankia inefficax</name>
    <dbReference type="NCBI Taxonomy" id="298654"/>
    <lineage>
        <taxon>Bacteria</taxon>
        <taxon>Bacillati</taxon>
        <taxon>Actinomycetota</taxon>
        <taxon>Actinomycetes</taxon>
        <taxon>Frankiales</taxon>
        <taxon>Frankiaceae</taxon>
        <taxon>Pseudofrankia</taxon>
    </lineage>
</organism>
<dbReference type="Gene3D" id="3.40.309.10">
    <property type="entry name" value="Aldehyde Dehydrogenase, Chain A, domain 2"/>
    <property type="match status" value="1"/>
</dbReference>
<feature type="active site" evidence="3">
    <location>
        <position position="294"/>
    </location>
</feature>
<proteinExistence type="inferred from homology"/>
<dbReference type="Gene3D" id="3.40.605.10">
    <property type="entry name" value="Aldehyde Dehydrogenase, Chain A, domain 1"/>
    <property type="match status" value="1"/>
</dbReference>
<evidence type="ECO:0000256" key="2">
    <source>
        <dbReference type="ARBA" id="ARBA00023002"/>
    </source>
</evidence>
<dbReference type="HOGENOM" id="CLU_005391_0_0_11"/>
<evidence type="ECO:0000256" key="1">
    <source>
        <dbReference type="ARBA" id="ARBA00009986"/>
    </source>
</evidence>
<accession>E3J9M1</accession>
<gene>
    <name evidence="6" type="ordered locus">FraEuI1c_5398</name>
</gene>
<protein>
    <submittedName>
        <fullName evidence="6">Aldehyde Dehydrogenase</fullName>
    </submittedName>
</protein>
<dbReference type="GO" id="GO:0016620">
    <property type="term" value="F:oxidoreductase activity, acting on the aldehyde or oxo group of donors, NAD or NADP as acceptor"/>
    <property type="evidence" value="ECO:0007669"/>
    <property type="project" value="InterPro"/>
</dbReference>
<evidence type="ECO:0000259" key="5">
    <source>
        <dbReference type="Pfam" id="PF00171"/>
    </source>
</evidence>
<dbReference type="STRING" id="298654.FraEuI1c_5398"/>
<dbReference type="FunFam" id="3.40.605.10:FF:000007">
    <property type="entry name" value="NAD/NADP-dependent betaine aldehyde dehydrogenase"/>
    <property type="match status" value="1"/>
</dbReference>
<dbReference type="RefSeq" id="WP_013426503.1">
    <property type="nucleotide sequence ID" value="NC_014666.1"/>
</dbReference>
<evidence type="ECO:0000256" key="4">
    <source>
        <dbReference type="RuleBase" id="RU003345"/>
    </source>
</evidence>
<dbReference type="eggNOG" id="COG1012">
    <property type="taxonomic scope" value="Bacteria"/>
</dbReference>
<dbReference type="Pfam" id="PF00171">
    <property type="entry name" value="Aldedh"/>
    <property type="match status" value="1"/>
</dbReference>
<comment type="similarity">
    <text evidence="1 4">Belongs to the aldehyde dehydrogenase family.</text>
</comment>
<dbReference type="InterPro" id="IPR016162">
    <property type="entry name" value="Ald_DH_N"/>
</dbReference>
<dbReference type="AlphaFoldDB" id="E3J9M1"/>
<dbReference type="PANTHER" id="PTHR11699">
    <property type="entry name" value="ALDEHYDE DEHYDROGENASE-RELATED"/>
    <property type="match status" value="1"/>
</dbReference>
<feature type="domain" description="Aldehyde dehydrogenase" evidence="5">
    <location>
        <begin position="66"/>
        <end position="514"/>
    </location>
</feature>
<sequence length="519" mass="53804">MVFGSADAQECARACAEHRPPGVEGKVVPVSVTDIQNAARRPAVAAETRRHDHWINGRAVAPAEGAYFATHNPATREPGDTIAAGTAADVELAVTTAAAAWPGWAARPARERSDVLHAVADAMAAASDELAELEWASTGKVPGQVAFEIAMSVDYFRYYAGVVRALNGRTIDLGAGAHAYTRLEPYGVIGAITPWNLPLNQASRALAPALAVGNAIVAKPSEFTATSTVLLARLATQAGLPDGLLNVVTGTGPEVGSPLAAHPLVRKVAFTGSVATGRHLAQLAGDRLIPLTLELGGKSPVVVFADADLDRAAAAAAAAIQTNSGQVCSATTRLLVEGSVHDEVVARIVERLERLRPGVDFGPIITEAQFGKVLAAFADASRDGLTPLTGGAAYDDGPGAAGQYVRPTVYADVPLTHPLAREEVFGPVLVTRRFSDEQDAVAAANDTDFGLVASVWSGDVARGLRVAERIDAGQVAVNGGPLTNETPFGGYKNSGFGREKGLEALHDYAQTKTVSLSLG</sequence>
<name>E3J9M1_PSEI1</name>
<reference evidence="6 7" key="1">
    <citation type="submission" date="2010-10" db="EMBL/GenBank/DDBJ databases">
        <title>Complete sequence of Frankia sp. EuI1c.</title>
        <authorList>
            <consortium name="US DOE Joint Genome Institute"/>
            <person name="Lucas S."/>
            <person name="Copeland A."/>
            <person name="Lapidus A."/>
            <person name="Cheng J.-F."/>
            <person name="Bruce D."/>
            <person name="Goodwin L."/>
            <person name="Pitluck S."/>
            <person name="Chertkov O."/>
            <person name="Detter J.C."/>
            <person name="Han C."/>
            <person name="Tapia R."/>
            <person name="Land M."/>
            <person name="Hauser L."/>
            <person name="Jeffries C."/>
            <person name="Kyrpides N."/>
            <person name="Ivanova N."/>
            <person name="Mikhailova N."/>
            <person name="Beauchemin N."/>
            <person name="Sen A."/>
            <person name="Sur S.A."/>
            <person name="Gtari M."/>
            <person name="Wall L."/>
            <person name="Tisa L."/>
            <person name="Woyke T."/>
        </authorList>
    </citation>
    <scope>NUCLEOTIDE SEQUENCE [LARGE SCALE GENOMIC DNA]</scope>
    <source>
        <strain evidence="7">DSM 45817 / CECT 9037 / EuI1c</strain>
    </source>
</reference>
<keyword evidence="7" id="KW-1185">Reference proteome</keyword>
<dbReference type="OrthoDB" id="6882680at2"/>
<dbReference type="InterPro" id="IPR015590">
    <property type="entry name" value="Aldehyde_DH_dom"/>
</dbReference>
<dbReference type="InterPro" id="IPR029510">
    <property type="entry name" value="Ald_DH_CS_GLU"/>
</dbReference>
<evidence type="ECO:0000313" key="7">
    <source>
        <dbReference type="Proteomes" id="UP000002484"/>
    </source>
</evidence>
<evidence type="ECO:0000256" key="3">
    <source>
        <dbReference type="PROSITE-ProRule" id="PRU10007"/>
    </source>
</evidence>
<dbReference type="InParanoid" id="E3J9M1"/>
<dbReference type="InterPro" id="IPR016163">
    <property type="entry name" value="Ald_DH_C"/>
</dbReference>